<dbReference type="Gene3D" id="2.70.210.12">
    <property type="entry name" value="GTP1/OBG domain"/>
    <property type="match status" value="1"/>
</dbReference>
<dbReference type="InterPro" id="IPR036726">
    <property type="entry name" value="GTP1_OBG_dom_sf"/>
</dbReference>
<dbReference type="GO" id="GO:0003924">
    <property type="term" value="F:GTPase activity"/>
    <property type="evidence" value="ECO:0007669"/>
    <property type="project" value="InterPro"/>
</dbReference>
<dbReference type="SUPFAM" id="SSF82051">
    <property type="entry name" value="Obg GTP-binding protein N-terminal domain"/>
    <property type="match status" value="1"/>
</dbReference>
<dbReference type="GO" id="GO:0042254">
    <property type="term" value="P:ribosome biogenesis"/>
    <property type="evidence" value="ECO:0007669"/>
    <property type="project" value="UniProtKB-UniRule"/>
</dbReference>
<dbReference type="GO" id="GO:0005739">
    <property type="term" value="C:mitochondrion"/>
    <property type="evidence" value="ECO:0007669"/>
    <property type="project" value="TreeGrafter"/>
</dbReference>
<keyword evidence="6" id="KW-1185">Reference proteome</keyword>
<dbReference type="InterPro" id="IPR006073">
    <property type="entry name" value="GTP-bd"/>
</dbReference>
<evidence type="ECO:0000256" key="1">
    <source>
        <dbReference type="ARBA" id="ARBA00022741"/>
    </source>
</evidence>
<dbReference type="InterPro" id="IPR006169">
    <property type="entry name" value="GTP1_OBG_dom"/>
</dbReference>
<dbReference type="InParanoid" id="A0A2J7R9C5"/>
<feature type="domain" description="OBG-type G" evidence="3">
    <location>
        <begin position="154"/>
        <end position="350"/>
    </location>
</feature>
<evidence type="ECO:0000259" key="3">
    <source>
        <dbReference type="PROSITE" id="PS51710"/>
    </source>
</evidence>
<reference evidence="5 6" key="1">
    <citation type="submission" date="2017-12" db="EMBL/GenBank/DDBJ databases">
        <title>Hemimetabolous genomes reveal molecular basis of termite eusociality.</title>
        <authorList>
            <person name="Harrison M.C."/>
            <person name="Jongepier E."/>
            <person name="Robertson H.M."/>
            <person name="Arning N."/>
            <person name="Bitard-Feildel T."/>
            <person name="Chao H."/>
            <person name="Childers C.P."/>
            <person name="Dinh H."/>
            <person name="Doddapaneni H."/>
            <person name="Dugan S."/>
            <person name="Gowin J."/>
            <person name="Greiner C."/>
            <person name="Han Y."/>
            <person name="Hu H."/>
            <person name="Hughes D.S.T."/>
            <person name="Huylmans A.-K."/>
            <person name="Kemena C."/>
            <person name="Kremer L.P.M."/>
            <person name="Lee S.L."/>
            <person name="Lopez-Ezquerra A."/>
            <person name="Mallet L."/>
            <person name="Monroy-Kuhn J.M."/>
            <person name="Moser A."/>
            <person name="Murali S.C."/>
            <person name="Muzny D.M."/>
            <person name="Otani S."/>
            <person name="Piulachs M.-D."/>
            <person name="Poelchau M."/>
            <person name="Qu J."/>
            <person name="Schaub F."/>
            <person name="Wada-Katsumata A."/>
            <person name="Worley K.C."/>
            <person name="Xie Q."/>
            <person name="Ylla G."/>
            <person name="Poulsen M."/>
            <person name="Gibbs R.A."/>
            <person name="Schal C."/>
            <person name="Richards S."/>
            <person name="Belles X."/>
            <person name="Korb J."/>
            <person name="Bornberg-Bauer E."/>
        </authorList>
    </citation>
    <scope>NUCLEOTIDE SEQUENCE [LARGE SCALE GENOMIC DNA]</scope>
    <source>
        <tissue evidence="5">Whole body</tissue>
    </source>
</reference>
<dbReference type="FunCoup" id="A0A2J7R9C5">
    <property type="interactions" value="847"/>
</dbReference>
<keyword evidence="1" id="KW-0547">Nucleotide-binding</keyword>
<feature type="domain" description="Obg" evidence="4">
    <location>
        <begin position="18"/>
        <end position="153"/>
    </location>
</feature>
<dbReference type="GO" id="GO:0005525">
    <property type="term" value="F:GTP binding"/>
    <property type="evidence" value="ECO:0007669"/>
    <property type="project" value="UniProtKB-KW"/>
</dbReference>
<evidence type="ECO:0000256" key="2">
    <source>
        <dbReference type="ARBA" id="ARBA00023134"/>
    </source>
</evidence>
<evidence type="ECO:0000313" key="6">
    <source>
        <dbReference type="Proteomes" id="UP000235965"/>
    </source>
</evidence>
<dbReference type="InterPro" id="IPR031167">
    <property type="entry name" value="G_OBG"/>
</dbReference>
<evidence type="ECO:0000313" key="5">
    <source>
        <dbReference type="EMBL" id="PNF37439.1"/>
    </source>
</evidence>
<dbReference type="PROSITE" id="PS51710">
    <property type="entry name" value="G_OBG"/>
    <property type="match status" value="1"/>
</dbReference>
<gene>
    <name evidence="5" type="ORF">B7P43_G15838</name>
</gene>
<comment type="caution">
    <text evidence="5">The sequence shown here is derived from an EMBL/GenBank/DDBJ whole genome shotgun (WGS) entry which is preliminary data.</text>
</comment>
<dbReference type="Pfam" id="PF01018">
    <property type="entry name" value="GTP1_OBG"/>
    <property type="match status" value="1"/>
</dbReference>
<dbReference type="PANTHER" id="PTHR11702:SF43">
    <property type="entry name" value="GTP-BINDING PROTEIN 10"/>
    <property type="match status" value="1"/>
</dbReference>
<dbReference type="InterPro" id="IPR045086">
    <property type="entry name" value="OBG_GTPase"/>
</dbReference>
<dbReference type="Pfam" id="PF01926">
    <property type="entry name" value="MMR_HSR1"/>
    <property type="match status" value="1"/>
</dbReference>
<dbReference type="Proteomes" id="UP000235965">
    <property type="component" value="Unassembled WGS sequence"/>
</dbReference>
<proteinExistence type="predicted"/>
<dbReference type="PROSITE" id="PS51883">
    <property type="entry name" value="OBG"/>
    <property type="match status" value="1"/>
</dbReference>
<dbReference type="STRING" id="105785.A0A2J7R9C5"/>
<dbReference type="PANTHER" id="PTHR11702">
    <property type="entry name" value="DEVELOPMENTALLY REGULATED GTP-BINDING PROTEIN-RELATED"/>
    <property type="match status" value="1"/>
</dbReference>
<sequence>MVFLSRILHNGRVRVSYRKFIDSLRIYVRGGSGGMGFPKYGGIGGKGGSVIVVAAEGVTLKSLLDKNPTKRFVAGNGGNSHKNRILGEPGADITIPVPVGITVLNDFDQVLGELNTDGSSLVVAYGGAGGNPLTQYSGQRAEPLSVKLDLKLIADVGLVGFPNAGKSTLLRAISRAKPEVASYPFTTLRPNIGVLEYSDHRQITMADLPGLIEGAHMNIGMGHSFLKHVERTKLLLLVADIQGFQLGPQYPYRSCLDTVVLLNKELELYRDDLLDKPAMLVVNKMDVAEAQFKYDEVKDKLRYLADVVGDYPEELRPERVLDFTEVMAISADTDPIGVEKLKHRIREVLDFHAALKQKDVETSVIATLRAQMAPKGPQML</sequence>
<dbReference type="AlphaFoldDB" id="A0A2J7R9C5"/>
<organism evidence="5 6">
    <name type="scientific">Cryptotermes secundus</name>
    <dbReference type="NCBI Taxonomy" id="105785"/>
    <lineage>
        <taxon>Eukaryota</taxon>
        <taxon>Metazoa</taxon>
        <taxon>Ecdysozoa</taxon>
        <taxon>Arthropoda</taxon>
        <taxon>Hexapoda</taxon>
        <taxon>Insecta</taxon>
        <taxon>Pterygota</taxon>
        <taxon>Neoptera</taxon>
        <taxon>Polyneoptera</taxon>
        <taxon>Dictyoptera</taxon>
        <taxon>Blattodea</taxon>
        <taxon>Blattoidea</taxon>
        <taxon>Termitoidae</taxon>
        <taxon>Kalotermitidae</taxon>
        <taxon>Cryptotermitinae</taxon>
        <taxon>Cryptotermes</taxon>
    </lineage>
</organism>
<name>A0A2J7R9C5_9NEOP</name>
<dbReference type="EMBL" id="NEVH01006598">
    <property type="protein sequence ID" value="PNF37439.1"/>
    <property type="molecule type" value="Genomic_DNA"/>
</dbReference>
<dbReference type="OrthoDB" id="347018at2759"/>
<dbReference type="Gene3D" id="3.40.50.300">
    <property type="entry name" value="P-loop containing nucleotide triphosphate hydrolases"/>
    <property type="match status" value="1"/>
</dbReference>
<evidence type="ECO:0000259" key="4">
    <source>
        <dbReference type="PROSITE" id="PS51883"/>
    </source>
</evidence>
<dbReference type="SUPFAM" id="SSF52540">
    <property type="entry name" value="P-loop containing nucleoside triphosphate hydrolases"/>
    <property type="match status" value="1"/>
</dbReference>
<dbReference type="InterPro" id="IPR027417">
    <property type="entry name" value="P-loop_NTPase"/>
</dbReference>
<dbReference type="CDD" id="cd01898">
    <property type="entry name" value="Obg"/>
    <property type="match status" value="1"/>
</dbReference>
<accession>A0A2J7R9C5</accession>
<protein>
    <submittedName>
        <fullName evidence="5">GTP-binding protein 10</fullName>
    </submittedName>
</protein>
<keyword evidence="2" id="KW-0342">GTP-binding</keyword>
<dbReference type="PRINTS" id="PR00326">
    <property type="entry name" value="GTP1OBG"/>
</dbReference>